<evidence type="ECO:0000259" key="2">
    <source>
        <dbReference type="Pfam" id="PF10988"/>
    </source>
</evidence>
<dbReference type="Gene3D" id="2.160.20.120">
    <property type="match status" value="1"/>
</dbReference>
<protein>
    <recommendedName>
        <fullName evidence="2">Putative auto-transporter adhesin head GIN domain-containing protein</fullName>
    </recommendedName>
</protein>
<accession>A0A7W6F2Y7</accession>
<feature type="chain" id="PRO_5031298307" description="Putative auto-transporter adhesin head GIN domain-containing protein" evidence="1">
    <location>
        <begin position="22"/>
        <end position="232"/>
    </location>
</feature>
<evidence type="ECO:0000313" key="3">
    <source>
        <dbReference type="EMBL" id="MBB3879436.1"/>
    </source>
</evidence>
<gene>
    <name evidence="3" type="ORF">GGR48_001863</name>
</gene>
<evidence type="ECO:0000256" key="1">
    <source>
        <dbReference type="SAM" id="SignalP"/>
    </source>
</evidence>
<dbReference type="InterPro" id="IPR021255">
    <property type="entry name" value="DUF2807"/>
</dbReference>
<reference evidence="3 4" key="1">
    <citation type="submission" date="2020-08" db="EMBL/GenBank/DDBJ databases">
        <title>Genomic Encyclopedia of Type Strains, Phase IV (KMG-IV): sequencing the most valuable type-strain genomes for metagenomic binning, comparative biology and taxonomic classification.</title>
        <authorList>
            <person name="Goeker M."/>
        </authorList>
    </citation>
    <scope>NUCLEOTIDE SEQUENCE [LARGE SCALE GENOMIC DNA]</scope>
    <source>
        <strain evidence="3 4">DSM 19512</strain>
    </source>
</reference>
<feature type="signal peptide" evidence="1">
    <location>
        <begin position="1"/>
        <end position="21"/>
    </location>
</feature>
<organism evidence="3 4">
    <name type="scientific">Sphingomonas pseudosanguinis</name>
    <dbReference type="NCBI Taxonomy" id="413712"/>
    <lineage>
        <taxon>Bacteria</taxon>
        <taxon>Pseudomonadati</taxon>
        <taxon>Pseudomonadota</taxon>
        <taxon>Alphaproteobacteria</taxon>
        <taxon>Sphingomonadales</taxon>
        <taxon>Sphingomonadaceae</taxon>
        <taxon>Sphingomonas</taxon>
    </lineage>
</organism>
<name>A0A7W6F2Y7_9SPHN</name>
<dbReference type="Pfam" id="PF10988">
    <property type="entry name" value="DUF2807"/>
    <property type="match status" value="1"/>
</dbReference>
<dbReference type="AlphaFoldDB" id="A0A7W6F2Y7"/>
<dbReference type="Proteomes" id="UP000538670">
    <property type="component" value="Unassembled WGS sequence"/>
</dbReference>
<proteinExistence type="predicted"/>
<dbReference type="EMBL" id="JACIDH010000006">
    <property type="protein sequence ID" value="MBB3879436.1"/>
    <property type="molecule type" value="Genomic_DNA"/>
</dbReference>
<comment type="caution">
    <text evidence="3">The sequence shown here is derived from an EMBL/GenBank/DDBJ whole genome shotgun (WGS) entry which is preliminary data.</text>
</comment>
<evidence type="ECO:0000313" key="4">
    <source>
        <dbReference type="Proteomes" id="UP000538670"/>
    </source>
</evidence>
<dbReference type="RefSeq" id="WP_183951612.1">
    <property type="nucleotide sequence ID" value="NZ_JACIDH010000006.1"/>
</dbReference>
<feature type="domain" description="Putative auto-transporter adhesin head GIN" evidence="2">
    <location>
        <begin position="31"/>
        <end position="215"/>
    </location>
</feature>
<keyword evidence="1" id="KW-0732">Signal</keyword>
<sequence length="232" mass="23606">MNARILLAACLCIAPSGGADAAERRIDLSSFDSVRVEGAFVVHLITAASPRGMMHGDPAALRQTEAAIVGRTLVIRTLRDGTPHRAGNGPVELTIAAPPLSGITVIGGALVTAQALRGDMINVTITGPGEVQVDRADGEQLVTTLLGPGKLGIAGGRVGKARFAASGQGVTTASGLDAGEVTVMLDGPGDASVRARYMATITHSGLGRITVEGSPKCRILRQGSGPIRCGTR</sequence>
<keyword evidence="4" id="KW-1185">Reference proteome</keyword>